<protein>
    <submittedName>
        <fullName evidence="1">Uncharacterized protein</fullName>
    </submittedName>
</protein>
<sequence>MAKPVAAMGFLEVQQPKLPNDAIAPKNLTKVSKVMDLAVKGAVSLSGSVEVDRLLVE</sequence>
<proteinExistence type="predicted"/>
<dbReference type="EMBL" id="JACXAJ010000002">
    <property type="protein sequence ID" value="MBD1396913.1"/>
    <property type="molecule type" value="Genomic_DNA"/>
</dbReference>
<gene>
    <name evidence="1" type="ORF">H9Q13_07030</name>
</gene>
<reference evidence="1 2" key="1">
    <citation type="submission" date="2020-09" db="EMBL/GenBank/DDBJ databases">
        <title>Genome sequencing and assembly of Pontibacter sp.</title>
        <authorList>
            <person name="Chhetri G."/>
        </authorList>
    </citation>
    <scope>NUCLEOTIDE SEQUENCE [LARGE SCALE GENOMIC DNA]</scope>
    <source>
        <strain evidence="1 2">JH31</strain>
    </source>
</reference>
<keyword evidence="2" id="KW-1185">Reference proteome</keyword>
<accession>A0ABR7XH22</accession>
<dbReference type="Proteomes" id="UP000625551">
    <property type="component" value="Unassembled WGS sequence"/>
</dbReference>
<dbReference type="RefSeq" id="WP_191183050.1">
    <property type="nucleotide sequence ID" value="NZ_JACXAJ010000002.1"/>
</dbReference>
<organism evidence="1 2">
    <name type="scientific">Pontibacter aquaedesilientis</name>
    <dbReference type="NCBI Taxonomy" id="2766980"/>
    <lineage>
        <taxon>Bacteria</taxon>
        <taxon>Pseudomonadati</taxon>
        <taxon>Bacteroidota</taxon>
        <taxon>Cytophagia</taxon>
        <taxon>Cytophagales</taxon>
        <taxon>Hymenobacteraceae</taxon>
        <taxon>Pontibacter</taxon>
    </lineage>
</organism>
<name>A0ABR7XH22_9BACT</name>
<evidence type="ECO:0000313" key="2">
    <source>
        <dbReference type="Proteomes" id="UP000625551"/>
    </source>
</evidence>
<comment type="caution">
    <text evidence="1">The sequence shown here is derived from an EMBL/GenBank/DDBJ whole genome shotgun (WGS) entry which is preliminary data.</text>
</comment>
<evidence type="ECO:0000313" key="1">
    <source>
        <dbReference type="EMBL" id="MBD1396913.1"/>
    </source>
</evidence>